<reference evidence="1 2" key="1">
    <citation type="submission" date="2018-11" db="EMBL/GenBank/DDBJ databases">
        <title>Neisseria weixii sp. nov. isolated from the rectal contents of plateau pika (Ochotona cruzoniae).</title>
        <authorList>
            <person name="Zhang G."/>
        </authorList>
    </citation>
    <scope>NUCLEOTIDE SEQUENCE [LARGE SCALE GENOMIC DNA]</scope>
    <source>
        <strain evidence="1 2">10009</strain>
    </source>
</reference>
<name>A0A3N4N4F1_9NEIS</name>
<comment type="caution">
    <text evidence="1">The sequence shown here is derived from an EMBL/GenBank/DDBJ whole genome shotgun (WGS) entry which is preliminary data.</text>
</comment>
<dbReference type="Proteomes" id="UP000272412">
    <property type="component" value="Unassembled WGS sequence"/>
</dbReference>
<protein>
    <submittedName>
        <fullName evidence="1">Uncharacterized protein</fullName>
    </submittedName>
</protein>
<keyword evidence="2" id="KW-1185">Reference proteome</keyword>
<dbReference type="EMBL" id="RPFL01000020">
    <property type="protein sequence ID" value="RPD86199.1"/>
    <property type="molecule type" value="Genomic_DNA"/>
</dbReference>
<accession>A0A3N4N4F1</accession>
<evidence type="ECO:0000313" key="1">
    <source>
        <dbReference type="EMBL" id="RPD86199.1"/>
    </source>
</evidence>
<evidence type="ECO:0000313" key="2">
    <source>
        <dbReference type="Proteomes" id="UP000272412"/>
    </source>
</evidence>
<organism evidence="1 2">
    <name type="scientific">Neisseria weixii</name>
    <dbReference type="NCBI Taxonomy" id="1853276"/>
    <lineage>
        <taxon>Bacteria</taxon>
        <taxon>Pseudomonadati</taxon>
        <taxon>Pseudomonadota</taxon>
        <taxon>Betaproteobacteria</taxon>
        <taxon>Neisseriales</taxon>
        <taxon>Neisseriaceae</taxon>
        <taxon>Neisseria</taxon>
    </lineage>
</organism>
<proteinExistence type="predicted"/>
<sequence>MMNITRLEKALLAGFVSSFGLIAASADIPVKTKHRNDRQALAGDWQNIGGDFRKAVKKTSTAR</sequence>
<gene>
    <name evidence="1" type="ORF">EGK74_08100</name>
</gene>
<dbReference type="AlphaFoldDB" id="A0A3N4N4F1"/>